<dbReference type="Proteomes" id="UP001321473">
    <property type="component" value="Unassembled WGS sequence"/>
</dbReference>
<protein>
    <recommendedName>
        <fullName evidence="3">CBF1-interacting co-repressor CIR N-terminal domain-containing protein</fullName>
    </recommendedName>
</protein>
<dbReference type="EMBL" id="JARKHS020017164">
    <property type="protein sequence ID" value="KAK8773255.1"/>
    <property type="molecule type" value="Genomic_DNA"/>
</dbReference>
<dbReference type="InterPro" id="IPR019339">
    <property type="entry name" value="CIR_N_dom"/>
</dbReference>
<accession>A0AAQ4EEN3</accession>
<reference evidence="4 5" key="1">
    <citation type="journal article" date="2023" name="Arcadia Sci">
        <title>De novo assembly of a long-read Amblyomma americanum tick genome.</title>
        <authorList>
            <person name="Chou S."/>
            <person name="Poskanzer K.E."/>
            <person name="Rollins M."/>
            <person name="Thuy-Boun P.S."/>
        </authorList>
    </citation>
    <scope>NUCLEOTIDE SEQUENCE [LARGE SCALE GENOMIC DNA]</scope>
    <source>
        <strain evidence="4">F_SG_1</strain>
        <tissue evidence="4">Salivary glands</tissue>
    </source>
</reference>
<evidence type="ECO:0000313" key="5">
    <source>
        <dbReference type="Proteomes" id="UP001321473"/>
    </source>
</evidence>
<feature type="domain" description="CBF1-interacting co-repressor CIR N-terminal" evidence="3">
    <location>
        <begin position="41"/>
        <end position="77"/>
    </location>
</feature>
<dbReference type="InterPro" id="IPR039875">
    <property type="entry name" value="LENG1-like"/>
</dbReference>
<feature type="compositionally biased region" description="Basic and acidic residues" evidence="2">
    <location>
        <begin position="256"/>
        <end position="289"/>
    </location>
</feature>
<dbReference type="SMART" id="SM01083">
    <property type="entry name" value="Cir_N"/>
    <property type="match status" value="1"/>
</dbReference>
<gene>
    <name evidence="4" type="ORF">V5799_012211</name>
</gene>
<evidence type="ECO:0000256" key="1">
    <source>
        <dbReference type="SAM" id="Coils"/>
    </source>
</evidence>
<keyword evidence="5" id="KW-1185">Reference proteome</keyword>
<dbReference type="Pfam" id="PF10197">
    <property type="entry name" value="Cir_N"/>
    <property type="match status" value="1"/>
</dbReference>
<evidence type="ECO:0000256" key="2">
    <source>
        <dbReference type="SAM" id="MobiDB-lite"/>
    </source>
</evidence>
<dbReference type="PANTHER" id="PTHR22093">
    <property type="entry name" value="LEUKOCYTE RECEPTOR CLUSTER LRC MEMBER 1"/>
    <property type="match status" value="1"/>
</dbReference>
<sequence>METAPQYRNGPADRYERSTLLETTGEPAWLGVGMNILPKKSWHVRTKRNIDRVRKDEALAAQEEKELQRKIQLAESEARINFLRGKLKAEGQEEFDFEKAATAEVATDLTSGGHFNFFKDVEKAERNLHSKNEDREKDKKAEQEDYEKKIGLLTYLGQSSSEASGSKPWFMGSHEDRLQLCEESEKETKDSKTKDSMDPLHLIKHYVTLKYGVKENTDKIKKLNQIEHQSKRRLRKVKRLGKSVEELRAERLAREKAERLKAEEVLQRARGEPPAREKSPDVILDDRRRGYNSQYNPHLAKRPQ</sequence>
<feature type="coiled-coil region" evidence="1">
    <location>
        <begin position="50"/>
        <end position="93"/>
    </location>
</feature>
<evidence type="ECO:0000313" key="4">
    <source>
        <dbReference type="EMBL" id="KAK8773255.1"/>
    </source>
</evidence>
<feature type="region of interest" description="Disordered" evidence="2">
    <location>
        <begin position="256"/>
        <end position="304"/>
    </location>
</feature>
<dbReference type="PANTHER" id="PTHR22093:SF0">
    <property type="entry name" value="LEUKOCYTE RECEPTOR CLUSTER MEMBER 1"/>
    <property type="match status" value="1"/>
</dbReference>
<dbReference type="AlphaFoldDB" id="A0AAQ4EEN3"/>
<comment type="caution">
    <text evidence="4">The sequence shown here is derived from an EMBL/GenBank/DDBJ whole genome shotgun (WGS) entry which is preliminary data.</text>
</comment>
<proteinExistence type="predicted"/>
<evidence type="ECO:0000259" key="3">
    <source>
        <dbReference type="SMART" id="SM01083"/>
    </source>
</evidence>
<name>A0AAQ4EEN3_AMBAM</name>
<organism evidence="4 5">
    <name type="scientific">Amblyomma americanum</name>
    <name type="common">Lone star tick</name>
    <dbReference type="NCBI Taxonomy" id="6943"/>
    <lineage>
        <taxon>Eukaryota</taxon>
        <taxon>Metazoa</taxon>
        <taxon>Ecdysozoa</taxon>
        <taxon>Arthropoda</taxon>
        <taxon>Chelicerata</taxon>
        <taxon>Arachnida</taxon>
        <taxon>Acari</taxon>
        <taxon>Parasitiformes</taxon>
        <taxon>Ixodida</taxon>
        <taxon>Ixodoidea</taxon>
        <taxon>Ixodidae</taxon>
        <taxon>Amblyomminae</taxon>
        <taxon>Amblyomma</taxon>
    </lineage>
</organism>
<keyword evidence="1" id="KW-0175">Coiled coil</keyword>